<comment type="similarity">
    <text evidence="1">Belongs to the zinc-containing alcohol dehydrogenase family.</text>
</comment>
<dbReference type="GeneID" id="19973559"/>
<proteinExistence type="inferred from homology"/>
<accession>W2RR29</accession>
<dbReference type="HOGENOM" id="CLU_026673_16_5_1"/>
<dbReference type="SUPFAM" id="SSF50129">
    <property type="entry name" value="GroES-like"/>
    <property type="match status" value="1"/>
</dbReference>
<keyword evidence="2" id="KW-0560">Oxidoreductase</keyword>
<dbReference type="VEuPathDB" id="FungiDB:HMPREF1541_06220"/>
<dbReference type="STRING" id="1220924.W2RR29"/>
<dbReference type="PANTHER" id="PTHR45348">
    <property type="entry name" value="HYPOTHETICAL OXIDOREDUCTASE (EUROFUNG)"/>
    <property type="match status" value="1"/>
</dbReference>
<dbReference type="SUPFAM" id="SSF51735">
    <property type="entry name" value="NAD(P)-binding Rossmann-fold domains"/>
    <property type="match status" value="1"/>
</dbReference>
<name>W2RR29_CYPE1</name>
<dbReference type="InterPro" id="IPR047122">
    <property type="entry name" value="Trans-enoyl_RdTase-like"/>
</dbReference>
<dbReference type="GO" id="GO:0016651">
    <property type="term" value="F:oxidoreductase activity, acting on NAD(P)H"/>
    <property type="evidence" value="ECO:0007669"/>
    <property type="project" value="InterPro"/>
</dbReference>
<dbReference type="InParanoid" id="W2RR29"/>
<dbReference type="AlphaFoldDB" id="W2RR29"/>
<dbReference type="InterPro" id="IPR011032">
    <property type="entry name" value="GroES-like_sf"/>
</dbReference>
<evidence type="ECO:0000259" key="3">
    <source>
        <dbReference type="SMART" id="SM00829"/>
    </source>
</evidence>
<dbReference type="InterPro" id="IPR020843">
    <property type="entry name" value="ER"/>
</dbReference>
<reference evidence="4 5" key="1">
    <citation type="submission" date="2013-03" db="EMBL/GenBank/DDBJ databases">
        <title>The Genome Sequence of Phialophora europaea CBS 101466.</title>
        <authorList>
            <consortium name="The Broad Institute Genomics Platform"/>
            <person name="Cuomo C."/>
            <person name="de Hoog S."/>
            <person name="Gorbushina A."/>
            <person name="Walker B."/>
            <person name="Young S.K."/>
            <person name="Zeng Q."/>
            <person name="Gargeya S."/>
            <person name="Fitzgerald M."/>
            <person name="Haas B."/>
            <person name="Abouelleil A."/>
            <person name="Allen A.W."/>
            <person name="Alvarado L."/>
            <person name="Arachchi H.M."/>
            <person name="Berlin A.M."/>
            <person name="Chapman S.B."/>
            <person name="Gainer-Dewar J."/>
            <person name="Goldberg J."/>
            <person name="Griggs A."/>
            <person name="Gujja S."/>
            <person name="Hansen M."/>
            <person name="Howarth C."/>
            <person name="Imamovic A."/>
            <person name="Ireland A."/>
            <person name="Larimer J."/>
            <person name="McCowan C."/>
            <person name="Murphy C."/>
            <person name="Pearson M."/>
            <person name="Poon T.W."/>
            <person name="Priest M."/>
            <person name="Roberts A."/>
            <person name="Saif S."/>
            <person name="Shea T."/>
            <person name="Sisk P."/>
            <person name="Sykes S."/>
            <person name="Wortman J."/>
            <person name="Nusbaum C."/>
            <person name="Birren B."/>
        </authorList>
    </citation>
    <scope>NUCLEOTIDE SEQUENCE [LARGE SCALE GENOMIC DNA]</scope>
    <source>
        <strain evidence="4 5">CBS 101466</strain>
    </source>
</reference>
<dbReference type="RefSeq" id="XP_008718778.1">
    <property type="nucleotide sequence ID" value="XM_008720556.1"/>
</dbReference>
<dbReference type="EMBL" id="KB822722">
    <property type="protein sequence ID" value="ETN38189.1"/>
    <property type="molecule type" value="Genomic_DNA"/>
</dbReference>
<evidence type="ECO:0000313" key="4">
    <source>
        <dbReference type="EMBL" id="ETN38189.1"/>
    </source>
</evidence>
<dbReference type="PANTHER" id="PTHR45348:SF2">
    <property type="entry name" value="ZINC-TYPE ALCOHOL DEHYDROGENASE-LIKE PROTEIN C2E1P3.01"/>
    <property type="match status" value="1"/>
</dbReference>
<dbReference type="OrthoDB" id="48317at2759"/>
<keyword evidence="5" id="KW-1185">Reference proteome</keyword>
<feature type="domain" description="Enoyl reductase (ER)" evidence="3">
    <location>
        <begin position="13"/>
        <end position="364"/>
    </location>
</feature>
<dbReference type="InterPro" id="IPR036291">
    <property type="entry name" value="NAD(P)-bd_dom_sf"/>
</dbReference>
<organism evidence="4 5">
    <name type="scientific">Cyphellophora europaea (strain CBS 101466)</name>
    <name type="common">Phialophora europaea</name>
    <dbReference type="NCBI Taxonomy" id="1220924"/>
    <lineage>
        <taxon>Eukaryota</taxon>
        <taxon>Fungi</taxon>
        <taxon>Dikarya</taxon>
        <taxon>Ascomycota</taxon>
        <taxon>Pezizomycotina</taxon>
        <taxon>Eurotiomycetes</taxon>
        <taxon>Chaetothyriomycetidae</taxon>
        <taxon>Chaetothyriales</taxon>
        <taxon>Cyphellophoraceae</taxon>
        <taxon>Cyphellophora</taxon>
    </lineage>
</organism>
<dbReference type="Gene3D" id="3.40.50.720">
    <property type="entry name" value="NAD(P)-binding Rossmann-like Domain"/>
    <property type="match status" value="1"/>
</dbReference>
<protein>
    <recommendedName>
        <fullName evidence="3">Enoyl reductase (ER) domain-containing protein</fullName>
    </recommendedName>
</protein>
<dbReference type="eggNOG" id="KOG1198">
    <property type="taxonomic scope" value="Eukaryota"/>
</dbReference>
<dbReference type="Gene3D" id="3.90.180.10">
    <property type="entry name" value="Medium-chain alcohol dehydrogenases, catalytic domain"/>
    <property type="match status" value="1"/>
</dbReference>
<gene>
    <name evidence="4" type="ORF">HMPREF1541_06220</name>
</gene>
<dbReference type="Proteomes" id="UP000030752">
    <property type="component" value="Unassembled WGS sequence"/>
</dbReference>
<evidence type="ECO:0000313" key="5">
    <source>
        <dbReference type="Proteomes" id="UP000030752"/>
    </source>
</evidence>
<dbReference type="CDD" id="cd08249">
    <property type="entry name" value="enoyl_reductase_like"/>
    <property type="match status" value="1"/>
</dbReference>
<dbReference type="InterPro" id="IPR013154">
    <property type="entry name" value="ADH-like_N"/>
</dbReference>
<dbReference type="Pfam" id="PF08240">
    <property type="entry name" value="ADH_N"/>
    <property type="match status" value="1"/>
</dbReference>
<dbReference type="SMART" id="SM00829">
    <property type="entry name" value="PKS_ER"/>
    <property type="match status" value="1"/>
</dbReference>
<evidence type="ECO:0000256" key="2">
    <source>
        <dbReference type="ARBA" id="ARBA00023002"/>
    </source>
</evidence>
<evidence type="ECO:0000256" key="1">
    <source>
        <dbReference type="ARBA" id="ARBA00008072"/>
    </source>
</evidence>
<sequence length="366" mass="38236">MTPTNNAAFLTEKQSLEFIIQNAPYTAPQQGELVIRTQAVAVNPADYGIQALGILLTDYPAILGCDVAGEVVEVGVGPWSPGDLVFGAATPLLQRPPGTYSSAGFQEYIVLRAPHVARVPPHLAPKDAAVLPLGTLTATACLFTPTLLDLSLPQDPAGSKSPPNQATSIDTSTNTHKLLLVWGASSSVGACGVQLAAQAGYHVVGVASTRNHDMVRACGAHAVFDHSATDIVEQLLSYLSQHAELKVVGALDAISTAHTIGPLCEVLARCGTGDTSMPVRRFIASVVPGAEAFAKRGVAVVTGMSTEVDEARSRRLWAWIEGAVADGRYKCLPRAEVVGQSGLVDVQEGVRRMGVGVSAAKLVVTF</sequence>